<evidence type="ECO:0000256" key="1">
    <source>
        <dbReference type="ARBA" id="ARBA00005836"/>
    </source>
</evidence>
<reference evidence="5 6" key="1">
    <citation type="submission" date="2018-08" db="EMBL/GenBank/DDBJ databases">
        <title>Paraburkholderia sp. DHOM06 isolated from forest soil.</title>
        <authorList>
            <person name="Gao Z.-H."/>
            <person name="Qiu L.-H."/>
        </authorList>
    </citation>
    <scope>NUCLEOTIDE SEQUENCE [LARGE SCALE GENOMIC DNA]</scope>
    <source>
        <strain evidence="5 6">DHOM06</strain>
    </source>
</reference>
<dbReference type="InterPro" id="IPR045569">
    <property type="entry name" value="Metalloprtase-TldD/E_C"/>
</dbReference>
<organism evidence="5 6">
    <name type="scientific">Trinickia dinghuensis</name>
    <dbReference type="NCBI Taxonomy" id="2291023"/>
    <lineage>
        <taxon>Bacteria</taxon>
        <taxon>Pseudomonadati</taxon>
        <taxon>Pseudomonadota</taxon>
        <taxon>Betaproteobacteria</taxon>
        <taxon>Burkholderiales</taxon>
        <taxon>Burkholderiaceae</taxon>
        <taxon>Trinickia</taxon>
    </lineage>
</organism>
<proteinExistence type="inferred from homology"/>
<accession>A0A3D8JPU9</accession>
<dbReference type="InterPro" id="IPR035068">
    <property type="entry name" value="TldD/PmbA_N"/>
</dbReference>
<dbReference type="InterPro" id="IPR002510">
    <property type="entry name" value="Metalloprtase-TldD/E_N"/>
</dbReference>
<dbReference type="Gene3D" id="3.30.2290.10">
    <property type="entry name" value="PmbA/TldD superfamily"/>
    <property type="match status" value="1"/>
</dbReference>
<dbReference type="EMBL" id="QRGA01000022">
    <property type="protein sequence ID" value="RDU95129.1"/>
    <property type="molecule type" value="Genomic_DNA"/>
</dbReference>
<dbReference type="InterPro" id="IPR036059">
    <property type="entry name" value="TldD/PmbA_sf"/>
</dbReference>
<dbReference type="InterPro" id="IPR045570">
    <property type="entry name" value="Metalloprtase-TldD/E_cen_dom"/>
</dbReference>
<evidence type="ECO:0000259" key="2">
    <source>
        <dbReference type="Pfam" id="PF01523"/>
    </source>
</evidence>
<dbReference type="Proteomes" id="UP000256838">
    <property type="component" value="Unassembled WGS sequence"/>
</dbReference>
<evidence type="ECO:0000313" key="6">
    <source>
        <dbReference type="Proteomes" id="UP000256838"/>
    </source>
</evidence>
<feature type="domain" description="Metalloprotease TldD/E C-terminal" evidence="3">
    <location>
        <begin position="239"/>
        <end position="451"/>
    </location>
</feature>
<feature type="domain" description="Metalloprotease TldD/E N-terminal" evidence="2">
    <location>
        <begin position="37"/>
        <end position="97"/>
    </location>
</feature>
<dbReference type="Pfam" id="PF01523">
    <property type="entry name" value="PmbA_TldD_1st"/>
    <property type="match status" value="1"/>
</dbReference>
<keyword evidence="6" id="KW-1185">Reference proteome</keyword>
<sequence>MQAGGMQLRTVVSELGDTAALALELARAAGAEGARVEVAHSESRTAMVRNRVPSERSFRLASEISITVYRDGKRASTSSSDLSREGLENAVRAALDITNVTAADSAAGLADPLQLANVFPDLDLYHPFEATLDDMMSYAQRTEAAAFEHDSSIRTSNGASVQTVSGVSLLATSVGFSASAPWSVHSLSCAPVAAGANEKQIGFWSHSARAFDDLAKAEEVGGVAAKRAMDALDARQIPTQQCAVLFEPTAALGLLGELVSAASGDALYRTGSFLKDRLGASLFPEHIHVSEDPFLKRGMGSRCFDSDGIPGSRRMLVQDGRLQGYFLGLYAARRLGLQPTGNGYGPHNLEVRSTRTSDEDDFGRMLGKLNRGLVVTEMVGGGVNRLTGDFSRAAKGFWVENGAIQFPVTGVTLASNLMEMFGGLQAIGSDAITRGASTSGSWLIEAMKVGGA</sequence>
<comment type="caution">
    <text evidence="5">The sequence shown here is derived from an EMBL/GenBank/DDBJ whole genome shotgun (WGS) entry which is preliminary data.</text>
</comment>
<dbReference type="Pfam" id="PF19289">
    <property type="entry name" value="PmbA_TldD_3rd"/>
    <property type="match status" value="1"/>
</dbReference>
<dbReference type="Pfam" id="PF19290">
    <property type="entry name" value="PmbA_TldD_2nd"/>
    <property type="match status" value="1"/>
</dbReference>
<gene>
    <name evidence="5" type="ORF">DWV00_30575</name>
</gene>
<protein>
    <submittedName>
        <fullName evidence="5">Peptidase U62</fullName>
    </submittedName>
</protein>
<dbReference type="SUPFAM" id="SSF111283">
    <property type="entry name" value="Putative modulator of DNA gyrase, PmbA/TldD"/>
    <property type="match status" value="1"/>
</dbReference>
<dbReference type="GO" id="GO:0006508">
    <property type="term" value="P:proteolysis"/>
    <property type="evidence" value="ECO:0007669"/>
    <property type="project" value="InterPro"/>
</dbReference>
<dbReference type="InterPro" id="IPR047657">
    <property type="entry name" value="PmbA"/>
</dbReference>
<feature type="domain" description="Metalloprotease TldD/E central" evidence="4">
    <location>
        <begin position="125"/>
        <end position="232"/>
    </location>
</feature>
<dbReference type="PANTHER" id="PTHR43421">
    <property type="entry name" value="METALLOPROTEASE PMBA"/>
    <property type="match status" value="1"/>
</dbReference>
<dbReference type="OrthoDB" id="9021136at2"/>
<evidence type="ECO:0000259" key="3">
    <source>
        <dbReference type="Pfam" id="PF19289"/>
    </source>
</evidence>
<evidence type="ECO:0000313" key="5">
    <source>
        <dbReference type="EMBL" id="RDU95129.1"/>
    </source>
</evidence>
<dbReference type="AlphaFoldDB" id="A0A3D8JPU9"/>
<dbReference type="GO" id="GO:0008237">
    <property type="term" value="F:metallopeptidase activity"/>
    <property type="evidence" value="ECO:0007669"/>
    <property type="project" value="InterPro"/>
</dbReference>
<dbReference type="GO" id="GO:0005829">
    <property type="term" value="C:cytosol"/>
    <property type="evidence" value="ECO:0007669"/>
    <property type="project" value="TreeGrafter"/>
</dbReference>
<comment type="similarity">
    <text evidence="1">Belongs to the peptidase U62 family.</text>
</comment>
<dbReference type="PANTHER" id="PTHR43421:SF1">
    <property type="entry name" value="METALLOPROTEASE PMBA"/>
    <property type="match status" value="1"/>
</dbReference>
<evidence type="ECO:0000259" key="4">
    <source>
        <dbReference type="Pfam" id="PF19290"/>
    </source>
</evidence>
<name>A0A3D8JPU9_9BURK</name>